<dbReference type="Proteomes" id="UP000035425">
    <property type="component" value="Unassembled WGS sequence"/>
</dbReference>
<name>A0ABR5F608_9ACTN</name>
<dbReference type="PRINTS" id="PR01217">
    <property type="entry name" value="PRICHEXTENSN"/>
</dbReference>
<proteinExistence type="predicted"/>
<dbReference type="EMBL" id="JWIO01000007">
    <property type="protein sequence ID" value="KLL12132.1"/>
    <property type="molecule type" value="Genomic_DNA"/>
</dbReference>
<organism evidence="2 3">
    <name type="scientific">Protofrankia coriariae</name>
    <dbReference type="NCBI Taxonomy" id="1562887"/>
    <lineage>
        <taxon>Bacteria</taxon>
        <taxon>Bacillati</taxon>
        <taxon>Actinomycetota</taxon>
        <taxon>Actinomycetes</taxon>
        <taxon>Frankiales</taxon>
        <taxon>Frankiaceae</taxon>
        <taxon>Protofrankia</taxon>
    </lineage>
</organism>
<protein>
    <submittedName>
        <fullName evidence="2">Uncharacterized protein</fullName>
    </submittedName>
</protein>
<reference evidence="2 3" key="1">
    <citation type="submission" date="2014-12" db="EMBL/GenBank/DDBJ databases">
        <title>Frankia sp. BMG5.1 draft genome.</title>
        <authorList>
            <person name="Gtari M."/>
            <person name="Ghodhbane-Gtari F."/>
            <person name="Nouioui I."/>
            <person name="Ktari A."/>
            <person name="Hezbri K."/>
            <person name="Mimouni W."/>
            <person name="Sbissi I."/>
            <person name="Ayari A."/>
            <person name="Yamanaka T."/>
            <person name="Normand P."/>
            <person name="Tisa L.S."/>
            <person name="Boudabous A."/>
        </authorList>
    </citation>
    <scope>NUCLEOTIDE SEQUENCE [LARGE SCALE GENOMIC DNA]</scope>
    <source>
        <strain evidence="2 3">BMG5.1</strain>
    </source>
</reference>
<accession>A0ABR5F608</accession>
<evidence type="ECO:0000256" key="1">
    <source>
        <dbReference type="SAM" id="MobiDB-lite"/>
    </source>
</evidence>
<gene>
    <name evidence="2" type="ORF">FrCorBMG51_06685</name>
</gene>
<dbReference type="RefSeq" id="WP_047222223.1">
    <property type="nucleotide sequence ID" value="NZ_JWIO01000007.1"/>
</dbReference>
<feature type="region of interest" description="Disordered" evidence="1">
    <location>
        <begin position="97"/>
        <end position="186"/>
    </location>
</feature>
<comment type="caution">
    <text evidence="2">The sequence shown here is derived from an EMBL/GenBank/DDBJ whole genome shotgun (WGS) entry which is preliminary data.</text>
</comment>
<evidence type="ECO:0000313" key="3">
    <source>
        <dbReference type="Proteomes" id="UP000035425"/>
    </source>
</evidence>
<feature type="compositionally biased region" description="Low complexity" evidence="1">
    <location>
        <begin position="97"/>
        <end position="120"/>
    </location>
</feature>
<evidence type="ECO:0000313" key="2">
    <source>
        <dbReference type="EMBL" id="KLL12132.1"/>
    </source>
</evidence>
<keyword evidence="3" id="KW-1185">Reference proteome</keyword>
<sequence>MTTRSTLTAGGSGRQLATVFLLMLVVGAVLGGTASYLTTKSAQNGDPGDIIIDTAPESPPSATASVSTAPVGAGVVPVAGVSPDTAPAVPAALASLAASTPGSSAPPGEQPAGQGAEQGATAVGGRPTGGPDVPGPASASPTPAPTRRQPTPGPATTAPEPASTTAAPGPVPSSAEPTPVPPRPSR</sequence>
<feature type="compositionally biased region" description="Low complexity" evidence="1">
    <location>
        <begin position="136"/>
        <end position="168"/>
    </location>
</feature>